<evidence type="ECO:0000256" key="1">
    <source>
        <dbReference type="SAM" id="Phobius"/>
    </source>
</evidence>
<name>A0ABW5NQ00_9FLAO</name>
<evidence type="ECO:0000313" key="3">
    <source>
        <dbReference type="Proteomes" id="UP001597480"/>
    </source>
</evidence>
<accession>A0ABW5NQ00</accession>
<organism evidence="2 3">
    <name type="scientific">Flavobacterium suzhouense</name>
    <dbReference type="NCBI Taxonomy" id="1529638"/>
    <lineage>
        <taxon>Bacteria</taxon>
        <taxon>Pseudomonadati</taxon>
        <taxon>Bacteroidota</taxon>
        <taxon>Flavobacteriia</taxon>
        <taxon>Flavobacteriales</taxon>
        <taxon>Flavobacteriaceae</taxon>
        <taxon>Flavobacterium</taxon>
    </lineage>
</organism>
<reference evidence="3" key="1">
    <citation type="journal article" date="2019" name="Int. J. Syst. Evol. Microbiol.">
        <title>The Global Catalogue of Microorganisms (GCM) 10K type strain sequencing project: providing services to taxonomists for standard genome sequencing and annotation.</title>
        <authorList>
            <consortium name="The Broad Institute Genomics Platform"/>
            <consortium name="The Broad Institute Genome Sequencing Center for Infectious Disease"/>
            <person name="Wu L."/>
            <person name="Ma J."/>
        </authorList>
    </citation>
    <scope>NUCLEOTIDE SEQUENCE [LARGE SCALE GENOMIC DNA]</scope>
    <source>
        <strain evidence="3">KCTC 42107</strain>
    </source>
</reference>
<dbReference type="Proteomes" id="UP001597480">
    <property type="component" value="Unassembled WGS sequence"/>
</dbReference>
<feature type="transmembrane region" description="Helical" evidence="1">
    <location>
        <begin position="79"/>
        <end position="99"/>
    </location>
</feature>
<gene>
    <name evidence="2" type="ORF">ACFSR3_02595</name>
</gene>
<sequence>MRRIDSKHIAFHVLVALYFIWIIVFSVLMGMALTNTYGEMPNPYLTNVFVQWIYLNLLMGSALYISIRLFRNRTLLDKIILVSFILEIIAAVIVVMLIGN</sequence>
<feature type="transmembrane region" description="Helical" evidence="1">
    <location>
        <begin position="49"/>
        <end position="67"/>
    </location>
</feature>
<comment type="caution">
    <text evidence="2">The sequence shown here is derived from an EMBL/GenBank/DDBJ whole genome shotgun (WGS) entry which is preliminary data.</text>
</comment>
<feature type="transmembrane region" description="Helical" evidence="1">
    <location>
        <begin position="9"/>
        <end position="29"/>
    </location>
</feature>
<keyword evidence="1" id="KW-0472">Membrane</keyword>
<dbReference type="EMBL" id="JBHUMD010000004">
    <property type="protein sequence ID" value="MFD2600935.1"/>
    <property type="molecule type" value="Genomic_DNA"/>
</dbReference>
<keyword evidence="1" id="KW-0812">Transmembrane</keyword>
<proteinExistence type="predicted"/>
<dbReference type="RefSeq" id="WP_114758831.1">
    <property type="nucleotide sequence ID" value="NZ_JBHUMD010000004.1"/>
</dbReference>
<protein>
    <submittedName>
        <fullName evidence="2">Uncharacterized protein</fullName>
    </submittedName>
</protein>
<keyword evidence="1" id="KW-1133">Transmembrane helix</keyword>
<keyword evidence="3" id="KW-1185">Reference proteome</keyword>
<evidence type="ECO:0000313" key="2">
    <source>
        <dbReference type="EMBL" id="MFD2600935.1"/>
    </source>
</evidence>